<protein>
    <submittedName>
        <fullName evidence="4">GNAT family N-acetyltransferase</fullName>
    </submittedName>
</protein>
<dbReference type="Proteomes" id="UP000639051">
    <property type="component" value="Unassembled WGS sequence"/>
</dbReference>
<reference evidence="4 5" key="1">
    <citation type="submission" date="2021-01" db="EMBL/GenBank/DDBJ databases">
        <title>Genome public.</title>
        <authorList>
            <person name="Liu C."/>
            <person name="Sun Q."/>
        </authorList>
    </citation>
    <scope>NUCLEOTIDE SEQUENCE [LARGE SCALE GENOMIC DNA]</scope>
    <source>
        <strain evidence="4 5">JC656</strain>
    </source>
</reference>
<evidence type="ECO:0000313" key="5">
    <source>
        <dbReference type="Proteomes" id="UP000639051"/>
    </source>
</evidence>
<evidence type="ECO:0000256" key="2">
    <source>
        <dbReference type="ARBA" id="ARBA00023315"/>
    </source>
</evidence>
<feature type="domain" description="N-acetyltransferase" evidence="3">
    <location>
        <begin position="5"/>
        <end position="159"/>
    </location>
</feature>
<dbReference type="CDD" id="cd04301">
    <property type="entry name" value="NAT_SF"/>
    <property type="match status" value="1"/>
</dbReference>
<dbReference type="Pfam" id="PF00583">
    <property type="entry name" value="Acetyltransf_1"/>
    <property type="match status" value="1"/>
</dbReference>
<dbReference type="PANTHER" id="PTHR10545:SF29">
    <property type="entry name" value="GH14572P-RELATED"/>
    <property type="match status" value="1"/>
</dbReference>
<organism evidence="4 5">
    <name type="scientific">Sinomonas cellulolyticus</name>
    <dbReference type="NCBI Taxonomy" id="2801916"/>
    <lineage>
        <taxon>Bacteria</taxon>
        <taxon>Bacillati</taxon>
        <taxon>Actinomycetota</taxon>
        <taxon>Actinomycetes</taxon>
        <taxon>Micrococcales</taxon>
        <taxon>Micrococcaceae</taxon>
        <taxon>Sinomonas</taxon>
    </lineage>
</organism>
<evidence type="ECO:0000256" key="1">
    <source>
        <dbReference type="ARBA" id="ARBA00022679"/>
    </source>
</evidence>
<gene>
    <name evidence="4" type="ORF">JJE72_07610</name>
</gene>
<keyword evidence="1" id="KW-0808">Transferase</keyword>
<sequence length="177" mass="19740">MSVSSALRRAQPADVPVILELIHELAAYEKEPDAVRTTVRALTDQLFGENPAIFAHVVEERTDPDGAARVVGFALWFLNYSTWEGTHGIYLEDLYVRPETRGRGYGRALLEELARIAVERGYARVEWAVLKWNTPSIGFYRSLGAVPLEEWDTFRLTGEALTEFGSAGTVAAREAAR</sequence>
<dbReference type="EMBL" id="JAERRC010000020">
    <property type="protein sequence ID" value="MBL0705375.1"/>
    <property type="molecule type" value="Genomic_DNA"/>
</dbReference>
<evidence type="ECO:0000313" key="4">
    <source>
        <dbReference type="EMBL" id="MBL0705375.1"/>
    </source>
</evidence>
<evidence type="ECO:0000259" key="3">
    <source>
        <dbReference type="PROSITE" id="PS51186"/>
    </source>
</evidence>
<dbReference type="PANTHER" id="PTHR10545">
    <property type="entry name" value="DIAMINE N-ACETYLTRANSFERASE"/>
    <property type="match status" value="1"/>
</dbReference>
<dbReference type="InterPro" id="IPR016181">
    <property type="entry name" value="Acyl_CoA_acyltransferase"/>
</dbReference>
<dbReference type="InterPro" id="IPR051016">
    <property type="entry name" value="Diverse_Substrate_AcTransf"/>
</dbReference>
<keyword evidence="2" id="KW-0012">Acyltransferase</keyword>
<name>A0ABS1K111_9MICC</name>
<comment type="caution">
    <text evidence="4">The sequence shown here is derived from an EMBL/GenBank/DDBJ whole genome shotgun (WGS) entry which is preliminary data.</text>
</comment>
<dbReference type="SUPFAM" id="SSF55729">
    <property type="entry name" value="Acyl-CoA N-acyltransferases (Nat)"/>
    <property type="match status" value="1"/>
</dbReference>
<dbReference type="RefSeq" id="WP_189692116.1">
    <property type="nucleotide sequence ID" value="NZ_BNCM01000001.1"/>
</dbReference>
<proteinExistence type="predicted"/>
<keyword evidence="5" id="KW-1185">Reference proteome</keyword>
<dbReference type="PROSITE" id="PS51186">
    <property type="entry name" value="GNAT"/>
    <property type="match status" value="1"/>
</dbReference>
<dbReference type="InterPro" id="IPR000182">
    <property type="entry name" value="GNAT_dom"/>
</dbReference>
<accession>A0ABS1K111</accession>
<dbReference type="Gene3D" id="3.40.630.30">
    <property type="match status" value="1"/>
</dbReference>